<dbReference type="PANTHER" id="PTHR43861:SF1">
    <property type="entry name" value="TRANS-ACONITATE 2-METHYLTRANSFERASE"/>
    <property type="match status" value="1"/>
</dbReference>
<dbReference type="Pfam" id="PF13847">
    <property type="entry name" value="Methyltransf_31"/>
    <property type="match status" value="1"/>
</dbReference>
<dbReference type="SUPFAM" id="SSF53335">
    <property type="entry name" value="S-adenosyl-L-methionine-dependent methyltransferases"/>
    <property type="match status" value="1"/>
</dbReference>
<keyword evidence="2" id="KW-0808">Transferase</keyword>
<dbReference type="InterPro" id="IPR025714">
    <property type="entry name" value="Methyltranfer_dom"/>
</dbReference>
<accession>A0ABX8WBM6</accession>
<proteinExistence type="predicted"/>
<protein>
    <submittedName>
        <fullName evidence="2">Methyltransferase domain-containing protein</fullName>
    </submittedName>
</protein>
<evidence type="ECO:0000313" key="3">
    <source>
        <dbReference type="Proteomes" id="UP000825799"/>
    </source>
</evidence>
<dbReference type="PANTHER" id="PTHR43861">
    <property type="entry name" value="TRANS-ACONITATE 2-METHYLTRANSFERASE-RELATED"/>
    <property type="match status" value="1"/>
</dbReference>
<dbReference type="GO" id="GO:0008168">
    <property type="term" value="F:methyltransferase activity"/>
    <property type="evidence" value="ECO:0007669"/>
    <property type="project" value="UniProtKB-KW"/>
</dbReference>
<feature type="domain" description="Methyltransferase" evidence="1">
    <location>
        <begin position="39"/>
        <end position="144"/>
    </location>
</feature>
<dbReference type="InterPro" id="IPR029063">
    <property type="entry name" value="SAM-dependent_MTases_sf"/>
</dbReference>
<name>A0ABX8WBM6_9HYPH</name>
<keyword evidence="2" id="KW-0489">Methyltransferase</keyword>
<dbReference type="CDD" id="cd02440">
    <property type="entry name" value="AdoMet_MTases"/>
    <property type="match status" value="1"/>
</dbReference>
<organism evidence="2 3">
    <name type="scientific">Devosia salina</name>
    <dbReference type="NCBI Taxonomy" id="2860336"/>
    <lineage>
        <taxon>Bacteria</taxon>
        <taxon>Pseudomonadati</taxon>
        <taxon>Pseudomonadota</taxon>
        <taxon>Alphaproteobacteria</taxon>
        <taxon>Hyphomicrobiales</taxon>
        <taxon>Devosiaceae</taxon>
        <taxon>Devosia</taxon>
    </lineage>
</organism>
<keyword evidence="3" id="KW-1185">Reference proteome</keyword>
<dbReference type="Gene3D" id="3.40.50.150">
    <property type="entry name" value="Vaccinia Virus protein VP39"/>
    <property type="match status" value="1"/>
</dbReference>
<evidence type="ECO:0000259" key="1">
    <source>
        <dbReference type="Pfam" id="PF13847"/>
    </source>
</evidence>
<dbReference type="RefSeq" id="WP_220304819.1">
    <property type="nucleotide sequence ID" value="NZ_CP080590.1"/>
</dbReference>
<gene>
    <name evidence="2" type="ORF">K1X15_17225</name>
</gene>
<sequence length="207" mass="22658">MAELSAFWDRMAEKYAAQPIADEQAYRTKLARTQALLTPDMDLFEFGCGTGGTAIQHAPHVRHVRAVDFSARMLDKARARASEAGIDNVTFEQGDITGMTIAPASYDMVLGMSILHLLEDRDAVIARVFEILKPGGYFVSSTACIGDSMRWLGAIAPLGRRFGLLPMLNVMTHGQLRDAITGAGFTIEHDWHPKPKAAVFLIARKPG</sequence>
<dbReference type="GO" id="GO:0032259">
    <property type="term" value="P:methylation"/>
    <property type="evidence" value="ECO:0007669"/>
    <property type="project" value="UniProtKB-KW"/>
</dbReference>
<dbReference type="Proteomes" id="UP000825799">
    <property type="component" value="Chromosome"/>
</dbReference>
<evidence type="ECO:0000313" key="2">
    <source>
        <dbReference type="EMBL" id="QYO76330.1"/>
    </source>
</evidence>
<dbReference type="EMBL" id="CP080590">
    <property type="protein sequence ID" value="QYO76330.1"/>
    <property type="molecule type" value="Genomic_DNA"/>
</dbReference>
<reference evidence="2 3" key="1">
    <citation type="submission" date="2021-08" db="EMBL/GenBank/DDBJ databases">
        <title>Devosia salina sp. nov., isolated from the South China Sea sediment.</title>
        <authorList>
            <person name="Zhou Z."/>
        </authorList>
    </citation>
    <scope>NUCLEOTIDE SEQUENCE [LARGE SCALE GENOMIC DNA]</scope>
    <source>
        <strain evidence="2 3">SCS-3</strain>
    </source>
</reference>